<keyword evidence="2 9" id="KW-0813">Transport</keyword>
<dbReference type="OrthoDB" id="9799073at2"/>
<dbReference type="InterPro" id="IPR005807">
    <property type="entry name" value="SecE_bac"/>
</dbReference>
<keyword evidence="6 9" id="KW-1133">Transmembrane helix</keyword>
<keyword evidence="8 9" id="KW-0472">Membrane</keyword>
<keyword evidence="4 9" id="KW-0812">Transmembrane</keyword>
<sequence length="71" mass="8040">MATNKVAKTDEKKGGLGKYFRGVKSEFKKVVWPSKKQIVQYSLIVIGVSIACALLLSLYDRFIVFLLKPIY</sequence>
<dbReference type="NCBIfam" id="TIGR00964">
    <property type="entry name" value="secE_bact"/>
    <property type="match status" value="1"/>
</dbReference>
<dbReference type="GO" id="GO:0043952">
    <property type="term" value="P:protein transport by the Sec complex"/>
    <property type="evidence" value="ECO:0007669"/>
    <property type="project" value="UniProtKB-UniRule"/>
</dbReference>
<dbReference type="Gene3D" id="1.20.5.1030">
    <property type="entry name" value="Preprotein translocase secy subunit"/>
    <property type="match status" value="1"/>
</dbReference>
<dbReference type="GO" id="GO:0006605">
    <property type="term" value="P:protein targeting"/>
    <property type="evidence" value="ECO:0007669"/>
    <property type="project" value="UniProtKB-UniRule"/>
</dbReference>
<comment type="subunit">
    <text evidence="9">Component of the Sec protein translocase complex. Heterotrimer consisting of SecY, SecE and SecG subunits. The heterotrimers can form oligomers, although 1 heterotrimer is thought to be able to translocate proteins. Interacts with the ribosome. Interacts with SecDF, and other proteins may be involved. Interacts with SecA.</text>
</comment>
<keyword evidence="7 9" id="KW-0811">Translocation</keyword>
<evidence type="ECO:0000256" key="9">
    <source>
        <dbReference type="HAMAP-Rule" id="MF_00422"/>
    </source>
</evidence>
<name>A0A379C3L9_9FIRM</name>
<dbReference type="GO" id="GO:0009306">
    <property type="term" value="P:protein secretion"/>
    <property type="evidence" value="ECO:0007669"/>
    <property type="project" value="UniProtKB-UniRule"/>
</dbReference>
<dbReference type="STRING" id="1122949.GCA_000378725_00417"/>
<evidence type="ECO:0000256" key="3">
    <source>
        <dbReference type="ARBA" id="ARBA00022475"/>
    </source>
</evidence>
<dbReference type="EMBL" id="UGSZ01000001">
    <property type="protein sequence ID" value="SUB56823.1"/>
    <property type="molecule type" value="Genomic_DNA"/>
</dbReference>
<reference evidence="10 11" key="1">
    <citation type="submission" date="2018-06" db="EMBL/GenBank/DDBJ databases">
        <authorList>
            <consortium name="Pathogen Informatics"/>
            <person name="Doyle S."/>
        </authorList>
    </citation>
    <scope>NUCLEOTIDE SEQUENCE [LARGE SCALE GENOMIC DNA]</scope>
    <source>
        <strain evidence="10 11">NCTC13149</strain>
    </source>
</reference>
<evidence type="ECO:0000256" key="8">
    <source>
        <dbReference type="ARBA" id="ARBA00023136"/>
    </source>
</evidence>
<accession>A0A379C3L9</accession>
<keyword evidence="3 9" id="KW-1003">Cell membrane</keyword>
<evidence type="ECO:0000256" key="6">
    <source>
        <dbReference type="ARBA" id="ARBA00022989"/>
    </source>
</evidence>
<dbReference type="PANTHER" id="PTHR33910:SF1">
    <property type="entry name" value="PROTEIN TRANSLOCASE SUBUNIT SECE"/>
    <property type="match status" value="1"/>
</dbReference>
<comment type="similarity">
    <text evidence="9">Belongs to the SecE/SEC61-gamma family.</text>
</comment>
<evidence type="ECO:0000256" key="2">
    <source>
        <dbReference type="ARBA" id="ARBA00022448"/>
    </source>
</evidence>
<dbReference type="GO" id="GO:0065002">
    <property type="term" value="P:intracellular protein transmembrane transport"/>
    <property type="evidence" value="ECO:0007669"/>
    <property type="project" value="UniProtKB-UniRule"/>
</dbReference>
<organism evidence="10 11">
    <name type="scientific">Peptoniphilus lacrimalis</name>
    <dbReference type="NCBI Taxonomy" id="33031"/>
    <lineage>
        <taxon>Bacteria</taxon>
        <taxon>Bacillati</taxon>
        <taxon>Bacillota</taxon>
        <taxon>Tissierellia</taxon>
        <taxon>Tissierellales</taxon>
        <taxon>Peptoniphilaceae</taxon>
        <taxon>Peptoniphilus</taxon>
    </lineage>
</organism>
<evidence type="ECO:0000256" key="5">
    <source>
        <dbReference type="ARBA" id="ARBA00022927"/>
    </source>
</evidence>
<evidence type="ECO:0000313" key="10">
    <source>
        <dbReference type="EMBL" id="SUB56823.1"/>
    </source>
</evidence>
<dbReference type="PANTHER" id="PTHR33910">
    <property type="entry name" value="PROTEIN TRANSLOCASE SUBUNIT SECE"/>
    <property type="match status" value="1"/>
</dbReference>
<evidence type="ECO:0000256" key="4">
    <source>
        <dbReference type="ARBA" id="ARBA00022692"/>
    </source>
</evidence>
<dbReference type="Proteomes" id="UP000255517">
    <property type="component" value="Unassembled WGS sequence"/>
</dbReference>
<comment type="function">
    <text evidence="9">Essential subunit of the Sec protein translocation channel SecYEG. Clamps together the 2 halves of SecY. May contact the channel plug during translocation.</text>
</comment>
<dbReference type="InterPro" id="IPR001901">
    <property type="entry name" value="Translocase_SecE/Sec61-g"/>
</dbReference>
<evidence type="ECO:0000256" key="7">
    <source>
        <dbReference type="ARBA" id="ARBA00023010"/>
    </source>
</evidence>
<dbReference type="PROSITE" id="PS01067">
    <property type="entry name" value="SECE_SEC61G"/>
    <property type="match status" value="1"/>
</dbReference>
<gene>
    <name evidence="9 10" type="primary">secE</name>
    <name evidence="10" type="ORF">NCTC13149_00631</name>
</gene>
<dbReference type="RefSeq" id="WP_004824828.1">
    <property type="nucleotide sequence ID" value="NZ_CAMUOS010000003.1"/>
</dbReference>
<evidence type="ECO:0000313" key="11">
    <source>
        <dbReference type="Proteomes" id="UP000255517"/>
    </source>
</evidence>
<protein>
    <recommendedName>
        <fullName evidence="9">Protein translocase subunit SecE</fullName>
    </recommendedName>
</protein>
<feature type="transmembrane region" description="Helical" evidence="9">
    <location>
        <begin position="38"/>
        <end position="59"/>
    </location>
</feature>
<dbReference type="HAMAP" id="MF_00422">
    <property type="entry name" value="SecE"/>
    <property type="match status" value="1"/>
</dbReference>
<dbReference type="Pfam" id="PF00584">
    <property type="entry name" value="SecE"/>
    <property type="match status" value="1"/>
</dbReference>
<dbReference type="AlphaFoldDB" id="A0A379C3L9"/>
<proteinExistence type="inferred from homology"/>
<keyword evidence="5 9" id="KW-0653">Protein transport</keyword>
<evidence type="ECO:0000256" key="1">
    <source>
        <dbReference type="ARBA" id="ARBA00004370"/>
    </source>
</evidence>
<dbReference type="GO" id="GO:0005886">
    <property type="term" value="C:plasma membrane"/>
    <property type="evidence" value="ECO:0007669"/>
    <property type="project" value="UniProtKB-SubCell"/>
</dbReference>
<dbReference type="GO" id="GO:0008320">
    <property type="term" value="F:protein transmembrane transporter activity"/>
    <property type="evidence" value="ECO:0007669"/>
    <property type="project" value="UniProtKB-UniRule"/>
</dbReference>
<comment type="subcellular location">
    <subcellularLocation>
        <location evidence="9">Cell membrane</location>
        <topology evidence="9">Single-pass membrane protein</topology>
    </subcellularLocation>
    <subcellularLocation>
        <location evidence="1">Membrane</location>
    </subcellularLocation>
</comment>
<dbReference type="InterPro" id="IPR038379">
    <property type="entry name" value="SecE_sf"/>
</dbReference>